<protein>
    <submittedName>
        <fullName evidence="1">Uncharacterized protein</fullName>
    </submittedName>
</protein>
<accession>A0A8K0DB76</accession>
<proteinExistence type="predicted"/>
<sequence length="140" mass="16340">MTTLEEGIKILFNELDEHSKIVRYENVVAADNFSVLVRTKLKNVDSWGKACDRWVERFTIQTNSKWVVKATFPKAQRMEYRKVYVCKENSVGNRNQNKSCQGKIDIKVKKITESTLKKDKLLQNGYNGEIKVNFSHSHER</sequence>
<dbReference type="OrthoDB" id="1902038at2759"/>
<dbReference type="Proteomes" id="UP000801492">
    <property type="component" value="Unassembled WGS sequence"/>
</dbReference>
<evidence type="ECO:0000313" key="2">
    <source>
        <dbReference type="Proteomes" id="UP000801492"/>
    </source>
</evidence>
<keyword evidence="2" id="KW-1185">Reference proteome</keyword>
<dbReference type="AlphaFoldDB" id="A0A8K0DB76"/>
<comment type="caution">
    <text evidence="1">The sequence shown here is derived from an EMBL/GenBank/DDBJ whole genome shotgun (WGS) entry which is preliminary data.</text>
</comment>
<gene>
    <name evidence="1" type="ORF">ILUMI_05375</name>
</gene>
<name>A0A8K0DB76_IGNLU</name>
<dbReference type="PANTHER" id="PTHR35385">
    <property type="entry name" value="PROTEIN B, PUTATIVE-RELATED-RELATED"/>
    <property type="match status" value="1"/>
</dbReference>
<dbReference type="PANTHER" id="PTHR35385:SF2">
    <property type="entry name" value="PROTEIN B, PUTATIVE-RELATED"/>
    <property type="match status" value="1"/>
</dbReference>
<organism evidence="1 2">
    <name type="scientific">Ignelater luminosus</name>
    <name type="common">Cucubano</name>
    <name type="synonym">Pyrophorus luminosus</name>
    <dbReference type="NCBI Taxonomy" id="2038154"/>
    <lineage>
        <taxon>Eukaryota</taxon>
        <taxon>Metazoa</taxon>
        <taxon>Ecdysozoa</taxon>
        <taxon>Arthropoda</taxon>
        <taxon>Hexapoda</taxon>
        <taxon>Insecta</taxon>
        <taxon>Pterygota</taxon>
        <taxon>Neoptera</taxon>
        <taxon>Endopterygota</taxon>
        <taxon>Coleoptera</taxon>
        <taxon>Polyphaga</taxon>
        <taxon>Elateriformia</taxon>
        <taxon>Elateroidea</taxon>
        <taxon>Elateridae</taxon>
        <taxon>Agrypninae</taxon>
        <taxon>Pyrophorini</taxon>
        <taxon>Ignelater</taxon>
    </lineage>
</organism>
<evidence type="ECO:0000313" key="1">
    <source>
        <dbReference type="EMBL" id="KAF2900836.1"/>
    </source>
</evidence>
<reference evidence="1" key="1">
    <citation type="submission" date="2019-08" db="EMBL/GenBank/DDBJ databases">
        <title>The genome of the North American firefly Photinus pyralis.</title>
        <authorList>
            <consortium name="Photinus pyralis genome working group"/>
            <person name="Fallon T.R."/>
            <person name="Sander Lower S.E."/>
            <person name="Weng J.-K."/>
        </authorList>
    </citation>
    <scope>NUCLEOTIDE SEQUENCE</scope>
    <source>
        <strain evidence="1">TRF0915ILg1</strain>
        <tissue evidence="1">Whole body</tissue>
    </source>
</reference>
<dbReference type="EMBL" id="VTPC01001983">
    <property type="protein sequence ID" value="KAF2900836.1"/>
    <property type="molecule type" value="Genomic_DNA"/>
</dbReference>